<dbReference type="SUPFAM" id="SSF54593">
    <property type="entry name" value="Glyoxalase/Bleomycin resistance protein/Dihydroxybiphenyl dioxygenase"/>
    <property type="match status" value="1"/>
</dbReference>
<evidence type="ECO:0000313" key="2">
    <source>
        <dbReference type="EMBL" id="ARJ04175.1"/>
    </source>
</evidence>
<dbReference type="Gene3D" id="3.10.180.10">
    <property type="entry name" value="2,3-Dihydroxybiphenyl 1,2-Dioxygenase, domain 1"/>
    <property type="match status" value="2"/>
</dbReference>
<keyword evidence="3" id="KW-1185">Reference proteome</keyword>
<dbReference type="GO" id="GO:0046872">
    <property type="term" value="F:metal ion binding"/>
    <property type="evidence" value="ECO:0007669"/>
    <property type="project" value="UniProtKB-KW"/>
</dbReference>
<keyword evidence="1" id="KW-0479">Metal-binding</keyword>
<dbReference type="InterPro" id="IPR018146">
    <property type="entry name" value="Glyoxalase_1_CS"/>
</dbReference>
<dbReference type="Pfam" id="PF00903">
    <property type="entry name" value="Glyoxalase"/>
    <property type="match status" value="2"/>
</dbReference>
<dbReference type="InterPro" id="IPR004360">
    <property type="entry name" value="Glyas_Fos-R_dOase_dom"/>
</dbReference>
<name>A0A1X9LG41_9MICO</name>
<sequence length="331" mass="36889">MTEDQGEGRNAPTRREERRDVVSDANRITLTQNENAGTLRRTAVSHIGFRVPDVAAAAQFYSRVLGMERHGDLPDGGLRLGWGSGHHVIDLLPGEQGLVHYGFEVRDEDGVAGIAERLTAAGYEVADLDASFIDAAVGSPAGISVKDPDGTEVHFHSEVQRQGENSADPGRRPVKFQHTTLTTTDVPGLVSFYVDTVGFRISDQLADGRFCWLRSDKDHHTLAVVDTGRSGDIDHYSYDLAEWEDFKAWCDRLSELDVDVQWGPGRHGPGNNLFVFFDDPAGNHIELSAEMEKFWDDRVAYEPRRWQPIPHSVNLWGGQTPTWRRTSEARV</sequence>
<gene>
    <name evidence="2" type="ORF">B5808_02230</name>
</gene>
<protein>
    <submittedName>
        <fullName evidence="2">Glyoxalase</fullName>
    </submittedName>
</protein>
<accession>A0A1X9LG41</accession>
<dbReference type="PROSITE" id="PS00934">
    <property type="entry name" value="GLYOXALASE_I_1"/>
    <property type="match status" value="1"/>
</dbReference>
<evidence type="ECO:0000313" key="3">
    <source>
        <dbReference type="Proteomes" id="UP000192775"/>
    </source>
</evidence>
<dbReference type="PANTHER" id="PTHR21366:SF14">
    <property type="entry name" value="GLYOXALASE DOMAIN-CONTAINING PROTEIN 5"/>
    <property type="match status" value="1"/>
</dbReference>
<evidence type="ECO:0000256" key="1">
    <source>
        <dbReference type="ARBA" id="ARBA00022723"/>
    </source>
</evidence>
<dbReference type="AlphaFoldDB" id="A0A1X9LG41"/>
<dbReference type="InterPro" id="IPR037523">
    <property type="entry name" value="VOC_core"/>
</dbReference>
<dbReference type="InterPro" id="IPR029068">
    <property type="entry name" value="Glyas_Bleomycin-R_OHBP_Dase"/>
</dbReference>
<proteinExistence type="predicted"/>
<dbReference type="Proteomes" id="UP000192775">
    <property type="component" value="Chromosome"/>
</dbReference>
<dbReference type="STRING" id="1619308.B5808_02230"/>
<dbReference type="GO" id="GO:0004462">
    <property type="term" value="F:lactoylglutathione lyase activity"/>
    <property type="evidence" value="ECO:0007669"/>
    <property type="project" value="InterPro"/>
</dbReference>
<dbReference type="InterPro" id="IPR050383">
    <property type="entry name" value="GlyoxalaseI/FosfomycinResist"/>
</dbReference>
<dbReference type="EMBL" id="CP020715">
    <property type="protein sequence ID" value="ARJ04175.1"/>
    <property type="molecule type" value="Genomic_DNA"/>
</dbReference>
<dbReference type="PANTHER" id="PTHR21366">
    <property type="entry name" value="GLYOXALASE FAMILY PROTEIN"/>
    <property type="match status" value="1"/>
</dbReference>
<dbReference type="PROSITE" id="PS51819">
    <property type="entry name" value="VOC"/>
    <property type="match status" value="2"/>
</dbReference>
<dbReference type="KEGG" id="cphy:B5808_02230"/>
<organism evidence="2 3">
    <name type="scientific">Cnuibacter physcomitrellae</name>
    <dbReference type="NCBI Taxonomy" id="1619308"/>
    <lineage>
        <taxon>Bacteria</taxon>
        <taxon>Bacillati</taxon>
        <taxon>Actinomycetota</taxon>
        <taxon>Actinomycetes</taxon>
        <taxon>Micrococcales</taxon>
        <taxon>Microbacteriaceae</taxon>
        <taxon>Cnuibacter</taxon>
    </lineage>
</organism>
<reference evidence="2 3" key="1">
    <citation type="submission" date="2017-04" db="EMBL/GenBank/DDBJ databases">
        <authorList>
            <person name="Afonso C.L."/>
            <person name="Miller P.J."/>
            <person name="Scott M.A."/>
            <person name="Spackman E."/>
            <person name="Goraichik I."/>
            <person name="Dimitrov K.M."/>
            <person name="Suarez D.L."/>
            <person name="Swayne D.E."/>
        </authorList>
    </citation>
    <scope>NUCLEOTIDE SEQUENCE [LARGE SCALE GENOMIC DNA]</scope>
    <source>
        <strain evidence="3">XA(T)</strain>
    </source>
</reference>